<reference evidence="2" key="2">
    <citation type="submission" date="2021-04" db="EMBL/GenBank/DDBJ databases">
        <authorList>
            <person name="Dong X."/>
        </authorList>
    </citation>
    <scope>NUCLEOTIDE SEQUENCE</scope>
    <source>
        <strain evidence="2">ZWT</strain>
    </source>
</reference>
<reference evidence="2" key="1">
    <citation type="journal article" date="2021" name="mSystems">
        <title>Bacteria and Archaea Synergistically Convert Glycine Betaine to Biogenic Methane in the Formosa Cold Seep of the South China Sea.</title>
        <authorList>
            <person name="Li L."/>
            <person name="Zhang W."/>
            <person name="Zhang S."/>
            <person name="Song L."/>
            <person name="Sun Q."/>
            <person name="Zhang H."/>
            <person name="Xiang H."/>
            <person name="Dong X."/>
        </authorList>
    </citation>
    <scope>NUCLEOTIDE SEQUENCE</scope>
    <source>
        <strain evidence="2">ZWT</strain>
    </source>
</reference>
<feature type="chain" id="PRO_5039896990" evidence="1">
    <location>
        <begin position="16"/>
        <end position="461"/>
    </location>
</feature>
<accession>A0A9J6NYB4</accession>
<keyword evidence="1" id="KW-0732">Signal</keyword>
<dbReference type="InterPro" id="IPR012334">
    <property type="entry name" value="Pectin_lyas_fold"/>
</dbReference>
<organism evidence="2 3">
    <name type="scientific">Oceanirhabdus seepicola</name>
    <dbReference type="NCBI Taxonomy" id="2828781"/>
    <lineage>
        <taxon>Bacteria</taxon>
        <taxon>Bacillati</taxon>
        <taxon>Bacillota</taxon>
        <taxon>Clostridia</taxon>
        <taxon>Eubacteriales</taxon>
        <taxon>Clostridiaceae</taxon>
        <taxon>Oceanirhabdus</taxon>
    </lineage>
</organism>
<dbReference type="RefSeq" id="WP_250858241.1">
    <property type="nucleotide sequence ID" value="NZ_JAGSOJ010000001.1"/>
</dbReference>
<sequence>MVLLICILFGMSVFADIPQFTVVIGDKGYSLEDIDNNVMGKIIEEADTIFIKDNKDQWIDIKNNKVITREEIPKIALIDSKGNIIVYGEHDGKIIKEESDKILLEIYVRDNISGIGQAIEGLLTYEGYKELYTSAKYQIYDENNEPITPKLDINKTQYVYPKIEKDNFKVNIYDFKNNLITSTENVKLIDGKISIFQSKLKKIDDVIVSTSEELVNAIAPYRTIKVKNGIYDLRDFKKDNSYIEYKETKDGYEFELVGLNNITIEGIEDDVTIICDSNYSDIMKLTGCNDVTFKNIKFMRKNTDENIIGRGMILENCESINIIECEILGANSEGLKIENSNNIKVMNSKIKETINGIMSIQNSKSIEIIESRFLDNGREFGIEVNGDCDNILFNNSEFINNDIENAFFDIHMVHDYDFIISDCLFKDNKVIKLFECNLEDGIETLNVTIEENDKIKEYKSE</sequence>
<proteinExistence type="predicted"/>
<dbReference type="EMBL" id="JAGSOJ010000001">
    <property type="protein sequence ID" value="MCM1989259.1"/>
    <property type="molecule type" value="Genomic_DNA"/>
</dbReference>
<gene>
    <name evidence="2" type="ORF">KDK92_05855</name>
</gene>
<name>A0A9J6NYB4_9CLOT</name>
<evidence type="ECO:0000256" key="1">
    <source>
        <dbReference type="SAM" id="SignalP"/>
    </source>
</evidence>
<evidence type="ECO:0000313" key="3">
    <source>
        <dbReference type="Proteomes" id="UP001056429"/>
    </source>
</evidence>
<dbReference type="Gene3D" id="2.160.20.10">
    <property type="entry name" value="Single-stranded right-handed beta-helix, Pectin lyase-like"/>
    <property type="match status" value="1"/>
</dbReference>
<feature type="signal peptide" evidence="1">
    <location>
        <begin position="1"/>
        <end position="15"/>
    </location>
</feature>
<evidence type="ECO:0000313" key="2">
    <source>
        <dbReference type="EMBL" id="MCM1989259.1"/>
    </source>
</evidence>
<dbReference type="SUPFAM" id="SSF51126">
    <property type="entry name" value="Pectin lyase-like"/>
    <property type="match status" value="1"/>
</dbReference>
<dbReference type="Proteomes" id="UP001056429">
    <property type="component" value="Unassembled WGS sequence"/>
</dbReference>
<dbReference type="AlphaFoldDB" id="A0A9J6NYB4"/>
<keyword evidence="3" id="KW-1185">Reference proteome</keyword>
<dbReference type="InterPro" id="IPR011050">
    <property type="entry name" value="Pectin_lyase_fold/virulence"/>
</dbReference>
<comment type="caution">
    <text evidence="2">The sequence shown here is derived from an EMBL/GenBank/DDBJ whole genome shotgun (WGS) entry which is preliminary data.</text>
</comment>
<protein>
    <submittedName>
        <fullName evidence="2">Right-handed parallel beta-helix repeat-containing protein</fullName>
    </submittedName>
</protein>